<evidence type="ECO:0000313" key="2">
    <source>
        <dbReference type="Proteomes" id="UP000538292"/>
    </source>
</evidence>
<gene>
    <name evidence="1" type="ORF">H2C83_03045</name>
</gene>
<proteinExistence type="predicted"/>
<reference evidence="1 2" key="1">
    <citation type="submission" date="2020-07" db="EMBL/GenBank/DDBJ databases">
        <title>Thermoactinomyces phylogeny.</title>
        <authorList>
            <person name="Dunlap C."/>
        </authorList>
    </citation>
    <scope>NUCLEOTIDE SEQUENCE [LARGE SCALE GENOMIC DNA]</scope>
    <source>
        <strain evidence="1 2">AMNI-1</strain>
    </source>
</reference>
<protein>
    <submittedName>
        <fullName evidence="1">Uncharacterized protein</fullName>
    </submittedName>
</protein>
<comment type="caution">
    <text evidence="1">The sequence shown here is derived from an EMBL/GenBank/DDBJ whole genome shotgun (WGS) entry which is preliminary data.</text>
</comment>
<dbReference type="AlphaFoldDB" id="A0A7W2AQA7"/>
<dbReference type="Proteomes" id="UP000538292">
    <property type="component" value="Unassembled WGS sequence"/>
</dbReference>
<dbReference type="EMBL" id="JACEOL010000009">
    <property type="protein sequence ID" value="MBA4601313.1"/>
    <property type="molecule type" value="Genomic_DNA"/>
</dbReference>
<sequence length="92" mass="10905">MKEREVKSILRNMKVGEPIHFSTTNTDEQIEVERVFVGLEEGWLIIYQGERKVLKNLNDAVSFLSKHWNLDLKHLLRGQYEELNEMIDLGKY</sequence>
<accession>A0A7W2AQA7</accession>
<evidence type="ECO:0000313" key="1">
    <source>
        <dbReference type="EMBL" id="MBA4601313.1"/>
    </source>
</evidence>
<name>A0A7W2AQA7_9BACL</name>
<organism evidence="1 2">
    <name type="scientific">Thermoactinomyces mirandus</name>
    <dbReference type="NCBI Taxonomy" id="2756294"/>
    <lineage>
        <taxon>Bacteria</taxon>
        <taxon>Bacillati</taxon>
        <taxon>Bacillota</taxon>
        <taxon>Bacilli</taxon>
        <taxon>Bacillales</taxon>
        <taxon>Thermoactinomycetaceae</taxon>
        <taxon>Thermoactinomyces</taxon>
    </lineage>
</organism>
<keyword evidence="2" id="KW-1185">Reference proteome</keyword>
<dbReference type="RefSeq" id="WP_181737656.1">
    <property type="nucleotide sequence ID" value="NZ_JACEOL010000009.1"/>
</dbReference>